<feature type="non-terminal residue" evidence="1">
    <location>
        <position position="1"/>
    </location>
</feature>
<sequence>APTPAPASERAQMSVRERLGALRKELNTLVALHHHRTKKPHGVVHSELRSLCGGPPTAMASIEQLEERIATLRSWR</sequence>
<keyword evidence="1" id="KW-0547">Nucleotide-binding</keyword>
<evidence type="ECO:0000313" key="2">
    <source>
        <dbReference type="Proteomes" id="UP001597145"/>
    </source>
</evidence>
<protein>
    <submittedName>
        <fullName evidence="1">ATP-dependent helicase</fullName>
    </submittedName>
</protein>
<keyword evidence="1" id="KW-0347">Helicase</keyword>
<keyword evidence="2" id="KW-1185">Reference proteome</keyword>
<gene>
    <name evidence="1" type="ORF">ACFSCY_09975</name>
</gene>
<keyword evidence="1" id="KW-0067">ATP-binding</keyword>
<reference evidence="2" key="1">
    <citation type="journal article" date="2019" name="Int. J. Syst. Evol. Microbiol.">
        <title>The Global Catalogue of Microorganisms (GCM) 10K type strain sequencing project: providing services to taxonomists for standard genome sequencing and annotation.</title>
        <authorList>
            <consortium name="The Broad Institute Genomics Platform"/>
            <consortium name="The Broad Institute Genome Sequencing Center for Infectious Disease"/>
            <person name="Wu L."/>
            <person name="Ma J."/>
        </authorList>
    </citation>
    <scope>NUCLEOTIDE SEQUENCE [LARGE SCALE GENOMIC DNA]</scope>
    <source>
        <strain evidence="2">JCM 12165</strain>
    </source>
</reference>
<proteinExistence type="predicted"/>
<organism evidence="1 2">
    <name type="scientific">Pseudonocardia aurantiaca</name>
    <dbReference type="NCBI Taxonomy" id="75290"/>
    <lineage>
        <taxon>Bacteria</taxon>
        <taxon>Bacillati</taxon>
        <taxon>Actinomycetota</taxon>
        <taxon>Actinomycetes</taxon>
        <taxon>Pseudonocardiales</taxon>
        <taxon>Pseudonocardiaceae</taxon>
        <taxon>Pseudonocardia</taxon>
    </lineage>
</organism>
<keyword evidence="1" id="KW-0378">Hydrolase</keyword>
<dbReference type="Proteomes" id="UP001597145">
    <property type="component" value="Unassembled WGS sequence"/>
</dbReference>
<dbReference type="EMBL" id="JBHUCP010000005">
    <property type="protein sequence ID" value="MFD1529767.1"/>
    <property type="molecule type" value="Genomic_DNA"/>
</dbReference>
<accession>A0ABW4FI59</accession>
<name>A0ABW4FI59_9PSEU</name>
<dbReference type="GO" id="GO:0004386">
    <property type="term" value="F:helicase activity"/>
    <property type="evidence" value="ECO:0007669"/>
    <property type="project" value="UniProtKB-KW"/>
</dbReference>
<comment type="caution">
    <text evidence="1">The sequence shown here is derived from an EMBL/GenBank/DDBJ whole genome shotgun (WGS) entry which is preliminary data.</text>
</comment>
<evidence type="ECO:0000313" key="1">
    <source>
        <dbReference type="EMBL" id="MFD1529767.1"/>
    </source>
</evidence>